<dbReference type="Proteomes" id="UP000001492">
    <property type="component" value="Chromosome 1"/>
</dbReference>
<evidence type="ECO:0000313" key="3">
    <source>
        <dbReference type="Proteomes" id="UP000001492"/>
    </source>
</evidence>
<dbReference type="KEGG" id="aex:Astex_2283"/>
<evidence type="ECO:0000313" key="2">
    <source>
        <dbReference type="EMBL" id="ADU13937.1"/>
    </source>
</evidence>
<sequence length="389" mass="44137">MKYFLLQKVHTFALRAKYALSKYFWKRCELNSPAKNAPVIVTGFLNENLGIGRAAKLTCAALSKAGYDVIRDDLRNYYARIVSSKPRRLGVTEAIWIVQANPPESIIALLTHSNKEWASHYRVAYWVWESDIAPRAWVNVAHWFHEIWVPSEFVYNAFKRAFEEWNGGDFVSKLRVIPHPVEIADPVERPDSAVSVLTTFDPRSDFERKNTSKVLEAWLAAFPKPGSARLTVKSHFQSEQYPEYSKLQMLAKSRQDICFLARNLSDFENAELLRSSDVLVSLHRAEGFGLPMAEAMANGIPVIATGWSGNLSFMNKDNSRLVSYTLVPANKRHNGPSASWADPDVNSAAKALVELCTDYNLRRELGLRGRASITKLNSEWTKKRLFSHD</sequence>
<evidence type="ECO:0000259" key="1">
    <source>
        <dbReference type="Pfam" id="PF00534"/>
    </source>
</evidence>
<dbReference type="PANTHER" id="PTHR46656:SF3">
    <property type="entry name" value="PUTATIVE-RELATED"/>
    <property type="match status" value="1"/>
</dbReference>
<reference evidence="3" key="1">
    <citation type="submission" date="2010-12" db="EMBL/GenBank/DDBJ databases">
        <title>Complete sequence of chromosome 1 of Asticcacaulis excentricus CB 48.</title>
        <authorList>
            <consortium name="US DOE Joint Genome Institute"/>
            <person name="Lucas S."/>
            <person name="Copeland A."/>
            <person name="Lapidus A."/>
            <person name="Cheng J.-F."/>
            <person name="Bruce D."/>
            <person name="Goodwin L."/>
            <person name="Pitluck S."/>
            <person name="Teshima H."/>
            <person name="Davenport K."/>
            <person name="Detter J.C."/>
            <person name="Han C."/>
            <person name="Tapia R."/>
            <person name="Land M."/>
            <person name="Hauser L."/>
            <person name="Jeffries C."/>
            <person name="Kyrpides N."/>
            <person name="Ivanova N."/>
            <person name="Ovchinnikova G."/>
            <person name="Brun Y.V."/>
            <person name="Woyke T."/>
        </authorList>
    </citation>
    <scope>NUCLEOTIDE SEQUENCE [LARGE SCALE GENOMIC DNA]</scope>
    <source>
        <strain evidence="3">ATCC 15261 / DSM 4724 / KCTC 12464 / NCIMB 9791 / VKM B-1370 / CB 48</strain>
    </source>
</reference>
<feature type="domain" description="Glycosyl transferase family 1" evidence="1">
    <location>
        <begin position="238"/>
        <end position="319"/>
    </location>
</feature>
<dbReference type="Gene3D" id="3.40.50.2000">
    <property type="entry name" value="Glycogen Phosphorylase B"/>
    <property type="match status" value="1"/>
</dbReference>
<dbReference type="PANTHER" id="PTHR46656">
    <property type="entry name" value="PUTATIVE-RELATED"/>
    <property type="match status" value="1"/>
</dbReference>
<accession>E8RMQ6</accession>
<keyword evidence="2" id="KW-0808">Transferase</keyword>
<keyword evidence="3" id="KW-1185">Reference proteome</keyword>
<dbReference type="eggNOG" id="COG0438">
    <property type="taxonomic scope" value="Bacteria"/>
</dbReference>
<dbReference type="InterPro" id="IPR001296">
    <property type="entry name" value="Glyco_trans_1"/>
</dbReference>
<gene>
    <name evidence="2" type="ordered locus">Astex_2283</name>
</gene>
<dbReference type="HOGENOM" id="CLU_036861_1_0_5"/>
<dbReference type="CDD" id="cd03801">
    <property type="entry name" value="GT4_PimA-like"/>
    <property type="match status" value="1"/>
</dbReference>
<dbReference type="GO" id="GO:0016757">
    <property type="term" value="F:glycosyltransferase activity"/>
    <property type="evidence" value="ECO:0007669"/>
    <property type="project" value="InterPro"/>
</dbReference>
<organism evidence="2 3">
    <name type="scientific">Asticcacaulis excentricus (strain ATCC 15261 / DSM 4724 / KCTC 12464 / NCIMB 9791 / VKM B-1370 / CB 48)</name>
    <dbReference type="NCBI Taxonomy" id="573065"/>
    <lineage>
        <taxon>Bacteria</taxon>
        <taxon>Pseudomonadati</taxon>
        <taxon>Pseudomonadota</taxon>
        <taxon>Alphaproteobacteria</taxon>
        <taxon>Caulobacterales</taxon>
        <taxon>Caulobacteraceae</taxon>
        <taxon>Asticcacaulis</taxon>
    </lineage>
</organism>
<protein>
    <submittedName>
        <fullName evidence="2">Glycosyl transferase group 1</fullName>
    </submittedName>
</protein>
<dbReference type="RefSeq" id="WP_013479765.1">
    <property type="nucleotide sequence ID" value="NC_014816.1"/>
</dbReference>
<dbReference type="STRING" id="573065.Astex_2283"/>
<proteinExistence type="predicted"/>
<dbReference type="SUPFAM" id="SSF53756">
    <property type="entry name" value="UDP-Glycosyltransferase/glycogen phosphorylase"/>
    <property type="match status" value="1"/>
</dbReference>
<dbReference type="EMBL" id="CP002395">
    <property type="protein sequence ID" value="ADU13937.1"/>
    <property type="molecule type" value="Genomic_DNA"/>
</dbReference>
<dbReference type="Pfam" id="PF00534">
    <property type="entry name" value="Glycos_transf_1"/>
    <property type="match status" value="1"/>
</dbReference>
<dbReference type="AlphaFoldDB" id="E8RMQ6"/>
<name>E8RMQ6_ASTEC</name>